<dbReference type="InterPro" id="IPR039781">
    <property type="entry name" value="Rad21/Rec8-like"/>
</dbReference>
<feature type="domain" description="Rad21/Rec8-like protein N-terminal" evidence="8">
    <location>
        <begin position="1"/>
        <end position="96"/>
    </location>
</feature>
<evidence type="ECO:0000259" key="7">
    <source>
        <dbReference type="Pfam" id="PF04824"/>
    </source>
</evidence>
<evidence type="ECO:0000313" key="9">
    <source>
        <dbReference type="EMBL" id="CAJ0576663.1"/>
    </source>
</evidence>
<feature type="region of interest" description="Disordered" evidence="6">
    <location>
        <begin position="415"/>
        <end position="495"/>
    </location>
</feature>
<keyword evidence="10" id="KW-1185">Reference proteome</keyword>
<dbReference type="GO" id="GO:0008278">
    <property type="term" value="C:cohesin complex"/>
    <property type="evidence" value="ECO:0007669"/>
    <property type="project" value="InterPro"/>
</dbReference>
<evidence type="ECO:0000259" key="8">
    <source>
        <dbReference type="Pfam" id="PF04825"/>
    </source>
</evidence>
<evidence type="ECO:0000313" key="10">
    <source>
        <dbReference type="Proteomes" id="UP001177023"/>
    </source>
</evidence>
<feature type="region of interest" description="Disordered" evidence="6">
    <location>
        <begin position="205"/>
        <end position="235"/>
    </location>
</feature>
<dbReference type="InterPro" id="IPR023093">
    <property type="entry name" value="ScpA-like_C"/>
</dbReference>
<dbReference type="Pfam" id="PF04825">
    <property type="entry name" value="Rad21_Rec8_N"/>
    <property type="match status" value="1"/>
</dbReference>
<protein>
    <recommendedName>
        <fullName evidence="11">Double-strand-break repair protein rad21 homolog</fullName>
    </recommendedName>
</protein>
<organism evidence="9 10">
    <name type="scientific">Mesorhabditis spiculigera</name>
    <dbReference type="NCBI Taxonomy" id="96644"/>
    <lineage>
        <taxon>Eukaryota</taxon>
        <taxon>Metazoa</taxon>
        <taxon>Ecdysozoa</taxon>
        <taxon>Nematoda</taxon>
        <taxon>Chromadorea</taxon>
        <taxon>Rhabditida</taxon>
        <taxon>Rhabditina</taxon>
        <taxon>Rhabditomorpha</taxon>
        <taxon>Rhabditoidea</taxon>
        <taxon>Rhabditidae</taxon>
        <taxon>Mesorhabditinae</taxon>
        <taxon>Mesorhabditis</taxon>
    </lineage>
</organism>
<evidence type="ECO:0008006" key="11">
    <source>
        <dbReference type="Google" id="ProtNLM"/>
    </source>
</evidence>
<dbReference type="InterPro" id="IPR006909">
    <property type="entry name" value="Rad21/Rec8_C_eu"/>
</dbReference>
<evidence type="ECO:0000256" key="3">
    <source>
        <dbReference type="ARBA" id="ARBA00009870"/>
    </source>
</evidence>
<dbReference type="Gene3D" id="1.10.10.580">
    <property type="entry name" value="Structural maintenance of chromosome 1. Chain E"/>
    <property type="match status" value="1"/>
</dbReference>
<dbReference type="Proteomes" id="UP001177023">
    <property type="component" value="Unassembled WGS sequence"/>
</dbReference>
<dbReference type="GO" id="GO:0005634">
    <property type="term" value="C:nucleus"/>
    <property type="evidence" value="ECO:0007669"/>
    <property type="project" value="UniProtKB-SubCell"/>
</dbReference>
<comment type="subcellular location">
    <subcellularLocation>
        <location evidence="2">Chromosome</location>
    </subcellularLocation>
    <subcellularLocation>
        <location evidence="1">Nucleus</location>
    </subcellularLocation>
</comment>
<dbReference type="SUPFAM" id="SSF46785">
    <property type="entry name" value="Winged helix' DNA-binding domain"/>
    <property type="match status" value="1"/>
</dbReference>
<dbReference type="PANTHER" id="PTHR12585">
    <property type="entry name" value="SCC1 / RAD21 FAMILY MEMBER"/>
    <property type="match status" value="1"/>
</dbReference>
<dbReference type="Pfam" id="PF04824">
    <property type="entry name" value="Rad21_Rec8"/>
    <property type="match status" value="1"/>
</dbReference>
<keyword evidence="5" id="KW-0539">Nucleus</keyword>
<feature type="compositionally biased region" description="Basic and acidic residues" evidence="6">
    <location>
        <begin position="455"/>
        <end position="477"/>
    </location>
</feature>
<dbReference type="EMBL" id="CATQJA010002645">
    <property type="protein sequence ID" value="CAJ0576663.1"/>
    <property type="molecule type" value="Genomic_DNA"/>
</dbReference>
<evidence type="ECO:0000256" key="2">
    <source>
        <dbReference type="ARBA" id="ARBA00004286"/>
    </source>
</evidence>
<dbReference type="CDD" id="cd21792">
    <property type="entry name" value="Rad21_Rec8_M_NXP1-like"/>
    <property type="match status" value="1"/>
</dbReference>
<comment type="similarity">
    <text evidence="3">Belongs to the rad21 family.</text>
</comment>
<evidence type="ECO:0000256" key="6">
    <source>
        <dbReference type="SAM" id="MobiDB-lite"/>
    </source>
</evidence>
<proteinExistence type="inferred from homology"/>
<comment type="caution">
    <text evidence="9">The sequence shown here is derived from an EMBL/GenBank/DDBJ whole genome shotgun (WGS) entry which is preliminary data.</text>
</comment>
<keyword evidence="4" id="KW-0158">Chromosome</keyword>
<dbReference type="AlphaFoldDB" id="A0AA36G8P0"/>
<accession>A0AA36G8P0</accession>
<dbReference type="GO" id="GO:1990414">
    <property type="term" value="P:replication-born double-strand break repair via sister chromatid exchange"/>
    <property type="evidence" value="ECO:0007669"/>
    <property type="project" value="TreeGrafter"/>
</dbReference>
<gene>
    <name evidence="9" type="ORF">MSPICULIGERA_LOCUS14952</name>
</gene>
<name>A0AA36G8P0_9BILA</name>
<feature type="non-terminal residue" evidence="9">
    <location>
        <position position="1"/>
    </location>
</feature>
<evidence type="ECO:0000256" key="1">
    <source>
        <dbReference type="ARBA" id="ARBA00004123"/>
    </source>
</evidence>
<dbReference type="GO" id="GO:0007062">
    <property type="term" value="P:sister chromatid cohesion"/>
    <property type="evidence" value="ECO:0007669"/>
    <property type="project" value="InterPro"/>
</dbReference>
<feature type="domain" description="Rad21/Rec8-like protein C-terminal eukaryotic" evidence="7">
    <location>
        <begin position="512"/>
        <end position="564"/>
    </location>
</feature>
<dbReference type="InterPro" id="IPR006910">
    <property type="entry name" value="Rad21_Rec8_N"/>
</dbReference>
<dbReference type="PANTHER" id="PTHR12585:SF69">
    <property type="entry name" value="FI11703P"/>
    <property type="match status" value="1"/>
</dbReference>
<evidence type="ECO:0000256" key="5">
    <source>
        <dbReference type="ARBA" id="ARBA00023242"/>
    </source>
</evidence>
<sequence>MFYAQFVLSKKGPLSKIWLAAHWEKKLSKAQIYETNVQDACDEIIQPKGKMALRTTGHLLLGIVRIYSRKAKYLLADCNEAFLKIKMAFRPGMAADAFEDNSDINTPAIQLPEVYTDFDSALPDFNDIDLQHQLHINQSRIDDITLKEDLAVDSNAFGNDFMMDDFGESKLGGGGLNFDFDDNFGLLAPGEDMEQIRDASGVHVPNVSRGDIREPTPSLEGARAPGANVFEDDDIGGVDDFDDMDERMSIFNENQNHMEIDAPGAEMPDDMGGRPMDMTSEAGTESYTIGQMDASSTITEVRRVGRPRKRRLIIDEPKNITGDEMKSQMANYTDTLQPLDLAPPTRKLMKLRECGNVEKLYHQPGSETIRAKPLVKFYQCCLVPHVRTQEEPADIRRELEMSDTVDDTDAISQSVTQPDFDDFDMGGFDDQPFDNDPTPMAMADPVQDEPADTSLEEKKEDREDGKSKKERRSRQVQEEEDLGEGDEEHRFTKRTQNVLHSIAQKLRSSGEDQILLSDMLTKASNKKTAAQKFYTLLVLKKWQAIEVAQGKPFDDISITSGPKLDESLAH</sequence>
<dbReference type="InterPro" id="IPR036390">
    <property type="entry name" value="WH_DNA-bd_sf"/>
</dbReference>
<dbReference type="InterPro" id="IPR049589">
    <property type="entry name" value="NXP1_M-like"/>
</dbReference>
<reference evidence="9" key="1">
    <citation type="submission" date="2023-06" db="EMBL/GenBank/DDBJ databases">
        <authorList>
            <person name="Delattre M."/>
        </authorList>
    </citation>
    <scope>NUCLEOTIDE SEQUENCE</scope>
    <source>
        <strain evidence="9">AF72</strain>
    </source>
</reference>
<dbReference type="GO" id="GO:0003682">
    <property type="term" value="F:chromatin binding"/>
    <property type="evidence" value="ECO:0007669"/>
    <property type="project" value="TreeGrafter"/>
</dbReference>
<evidence type="ECO:0000256" key="4">
    <source>
        <dbReference type="ARBA" id="ARBA00022454"/>
    </source>
</evidence>